<name>A0A8J2XIA4_9BACI</name>
<evidence type="ECO:0000256" key="1">
    <source>
        <dbReference type="ARBA" id="ARBA00003408"/>
    </source>
</evidence>
<dbReference type="EMBL" id="BMEV01000028">
    <property type="protein sequence ID" value="GFZ76205.1"/>
    <property type="molecule type" value="Genomic_DNA"/>
</dbReference>
<keyword evidence="6" id="KW-0050">Antiport</keyword>
<feature type="transmembrane region" description="Helical" evidence="13">
    <location>
        <begin position="242"/>
        <end position="266"/>
    </location>
</feature>
<comment type="subcellular location">
    <subcellularLocation>
        <location evidence="2">Cell membrane</location>
        <topology evidence="2">Multi-pass membrane protein</topology>
    </subcellularLocation>
</comment>
<dbReference type="RefSeq" id="WP_188392003.1">
    <property type="nucleotide sequence ID" value="NZ_BMEV01000028.1"/>
</dbReference>
<dbReference type="InterPro" id="IPR048279">
    <property type="entry name" value="MdtK-like"/>
</dbReference>
<accession>A0A8J2XIA4</accession>
<dbReference type="PANTHER" id="PTHR43298:SF2">
    <property type="entry name" value="FMN_FAD EXPORTER YEEO-RELATED"/>
    <property type="match status" value="1"/>
</dbReference>
<evidence type="ECO:0000256" key="11">
    <source>
        <dbReference type="ARBA" id="ARBA00023136"/>
    </source>
</evidence>
<dbReference type="NCBIfam" id="TIGR00797">
    <property type="entry name" value="matE"/>
    <property type="match status" value="1"/>
</dbReference>
<keyword evidence="8 13" id="KW-0812">Transmembrane</keyword>
<feature type="transmembrane region" description="Helical" evidence="13">
    <location>
        <begin position="12"/>
        <end position="34"/>
    </location>
</feature>
<feature type="transmembrane region" description="Helical" evidence="13">
    <location>
        <begin position="54"/>
        <end position="75"/>
    </location>
</feature>
<dbReference type="GO" id="GO:0005886">
    <property type="term" value="C:plasma membrane"/>
    <property type="evidence" value="ECO:0007669"/>
    <property type="project" value="UniProtKB-SubCell"/>
</dbReference>
<keyword evidence="7" id="KW-1003">Cell membrane</keyword>
<evidence type="ECO:0000256" key="7">
    <source>
        <dbReference type="ARBA" id="ARBA00022475"/>
    </source>
</evidence>
<feature type="transmembrane region" description="Helical" evidence="13">
    <location>
        <begin position="286"/>
        <end position="304"/>
    </location>
</feature>
<feature type="transmembrane region" description="Helical" evidence="13">
    <location>
        <begin position="316"/>
        <end position="339"/>
    </location>
</feature>
<dbReference type="InterPro" id="IPR050222">
    <property type="entry name" value="MATE_MdtK"/>
</dbReference>
<feature type="transmembrane region" description="Helical" evidence="13">
    <location>
        <begin position="202"/>
        <end position="221"/>
    </location>
</feature>
<evidence type="ECO:0000256" key="2">
    <source>
        <dbReference type="ARBA" id="ARBA00004651"/>
    </source>
</evidence>
<dbReference type="GO" id="GO:0015297">
    <property type="term" value="F:antiporter activity"/>
    <property type="evidence" value="ECO:0007669"/>
    <property type="project" value="UniProtKB-KW"/>
</dbReference>
<evidence type="ECO:0000256" key="4">
    <source>
        <dbReference type="ARBA" id="ARBA00020268"/>
    </source>
</evidence>
<reference evidence="14" key="1">
    <citation type="journal article" date="2014" name="Int. J. Syst. Evol. Microbiol.">
        <title>Complete genome sequence of Corynebacterium casei LMG S-19264T (=DSM 44701T), isolated from a smear-ripened cheese.</title>
        <authorList>
            <consortium name="US DOE Joint Genome Institute (JGI-PGF)"/>
            <person name="Walter F."/>
            <person name="Albersmeier A."/>
            <person name="Kalinowski J."/>
            <person name="Ruckert C."/>
        </authorList>
    </citation>
    <scope>NUCLEOTIDE SEQUENCE</scope>
    <source>
        <strain evidence="14">CGMCC 1.12360</strain>
    </source>
</reference>
<evidence type="ECO:0000313" key="15">
    <source>
        <dbReference type="Proteomes" id="UP000602050"/>
    </source>
</evidence>
<protein>
    <recommendedName>
        <fullName evidence="4">Probable multidrug resistance protein NorM</fullName>
    </recommendedName>
    <alternativeName>
        <fullName evidence="12">Multidrug-efflux transporter</fullName>
    </alternativeName>
</protein>
<dbReference type="Proteomes" id="UP000602050">
    <property type="component" value="Unassembled WGS sequence"/>
</dbReference>
<keyword evidence="9 13" id="KW-1133">Transmembrane helix</keyword>
<dbReference type="InterPro" id="IPR002528">
    <property type="entry name" value="MATE_fam"/>
</dbReference>
<dbReference type="AlphaFoldDB" id="A0A8J2XIA4"/>
<dbReference type="CDD" id="cd13131">
    <property type="entry name" value="MATE_NorM_like"/>
    <property type="match status" value="1"/>
</dbReference>
<keyword evidence="11 13" id="KW-0472">Membrane</keyword>
<evidence type="ECO:0000256" key="3">
    <source>
        <dbReference type="ARBA" id="ARBA00010199"/>
    </source>
</evidence>
<evidence type="ECO:0000256" key="10">
    <source>
        <dbReference type="ARBA" id="ARBA00023065"/>
    </source>
</evidence>
<dbReference type="PANTHER" id="PTHR43298">
    <property type="entry name" value="MULTIDRUG RESISTANCE PROTEIN NORM-RELATED"/>
    <property type="match status" value="1"/>
</dbReference>
<keyword evidence="15" id="KW-1185">Reference proteome</keyword>
<evidence type="ECO:0000313" key="14">
    <source>
        <dbReference type="EMBL" id="GFZ76205.1"/>
    </source>
</evidence>
<reference evidence="14" key="2">
    <citation type="submission" date="2020-09" db="EMBL/GenBank/DDBJ databases">
        <authorList>
            <person name="Sun Q."/>
            <person name="Zhou Y."/>
        </authorList>
    </citation>
    <scope>NUCLEOTIDE SEQUENCE</scope>
    <source>
        <strain evidence="14">CGMCC 1.12360</strain>
    </source>
</reference>
<evidence type="ECO:0000256" key="8">
    <source>
        <dbReference type="ARBA" id="ARBA00022692"/>
    </source>
</evidence>
<proteinExistence type="inferred from homology"/>
<keyword evidence="5" id="KW-0813">Transport</keyword>
<dbReference type="GO" id="GO:0042910">
    <property type="term" value="F:xenobiotic transmembrane transporter activity"/>
    <property type="evidence" value="ECO:0007669"/>
    <property type="project" value="InterPro"/>
</dbReference>
<feature type="transmembrane region" description="Helical" evidence="13">
    <location>
        <begin position="162"/>
        <end position="182"/>
    </location>
</feature>
<gene>
    <name evidence="14" type="primary">norM</name>
    <name evidence="14" type="ORF">GCM10010978_17370</name>
</gene>
<keyword evidence="10" id="KW-0406">Ion transport</keyword>
<evidence type="ECO:0000256" key="12">
    <source>
        <dbReference type="ARBA" id="ARBA00031636"/>
    </source>
</evidence>
<comment type="similarity">
    <text evidence="3">Belongs to the multi antimicrobial extrusion (MATE) (TC 2.A.66.1) family.</text>
</comment>
<feature type="transmembrane region" description="Helical" evidence="13">
    <location>
        <begin position="389"/>
        <end position="412"/>
    </location>
</feature>
<comment type="function">
    <text evidence="1">Multidrug efflux pump.</text>
</comment>
<evidence type="ECO:0000256" key="13">
    <source>
        <dbReference type="SAM" id="Phobius"/>
    </source>
</evidence>
<dbReference type="PIRSF" id="PIRSF006603">
    <property type="entry name" value="DinF"/>
    <property type="match status" value="1"/>
</dbReference>
<organism evidence="14 15">
    <name type="scientific">Compostibacillus humi</name>
    <dbReference type="NCBI Taxonomy" id="1245525"/>
    <lineage>
        <taxon>Bacteria</taxon>
        <taxon>Bacillati</taxon>
        <taxon>Bacillota</taxon>
        <taxon>Bacilli</taxon>
        <taxon>Bacillales</taxon>
        <taxon>Bacillaceae</taxon>
        <taxon>Compostibacillus</taxon>
    </lineage>
</organism>
<feature type="transmembrane region" description="Helical" evidence="13">
    <location>
        <begin position="418"/>
        <end position="437"/>
    </location>
</feature>
<evidence type="ECO:0000256" key="9">
    <source>
        <dbReference type="ARBA" id="ARBA00022989"/>
    </source>
</evidence>
<sequence>MYETSSITEKIKLFVIIFVPIFVTQISLFLMNFFNTIMSGQAGAKDLAGVAIGTSLWVPIYTGMYGILLAVTPIIAQLTGAKKQKEIKESMQQAIYVAIFLGIFVIILGALLLDPVLQVMNLQQDVERIAKYYLFALSLGIIPYFIFNTLRNFMDALGRTRMSMAIILLTLPVNIVLNYIFIFGKFGLPKMGGIGAGLATAMTYWINCIIAVVCVYALTPFRSYHIFKNWKKPIFKQWKEQLTVGLPIGSALFLETSIFSAVTILMSGYGTNTIAAHQAAMNFSSLLYMIPLSVGMALTIAVGYEVGANRLKDARTYTNIGISCSLLMAVFNSVILFVFKEPVASLYHTDTEVIELTSKFLILAIFYQLADSFGAPIQGVLRGYKDVRILFFIAIVSYWLIGLPIGWIFANYTALEAFGYWIGITIGLTCGAIALLWRQFYIQKQYAFKSSQLYESRNVR</sequence>
<dbReference type="GO" id="GO:0006811">
    <property type="term" value="P:monoatomic ion transport"/>
    <property type="evidence" value="ECO:0007669"/>
    <property type="project" value="UniProtKB-KW"/>
</dbReference>
<feature type="transmembrane region" description="Helical" evidence="13">
    <location>
        <begin position="95"/>
        <end position="112"/>
    </location>
</feature>
<evidence type="ECO:0000256" key="5">
    <source>
        <dbReference type="ARBA" id="ARBA00022448"/>
    </source>
</evidence>
<feature type="transmembrane region" description="Helical" evidence="13">
    <location>
        <begin position="132"/>
        <end position="150"/>
    </location>
</feature>
<comment type="caution">
    <text evidence="14">The sequence shown here is derived from an EMBL/GenBank/DDBJ whole genome shotgun (WGS) entry which is preliminary data.</text>
</comment>
<feature type="transmembrane region" description="Helical" evidence="13">
    <location>
        <begin position="359"/>
        <end position="377"/>
    </location>
</feature>
<evidence type="ECO:0000256" key="6">
    <source>
        <dbReference type="ARBA" id="ARBA00022449"/>
    </source>
</evidence>
<dbReference type="Pfam" id="PF01554">
    <property type="entry name" value="MatE"/>
    <property type="match status" value="2"/>
</dbReference>